<name>A0AAD4NM73_9BILA</name>
<evidence type="ECO:0000313" key="10">
    <source>
        <dbReference type="EMBL" id="KAI1729069.1"/>
    </source>
</evidence>
<gene>
    <name evidence="10" type="ORF">DdX_01288</name>
</gene>
<evidence type="ECO:0000313" key="11">
    <source>
        <dbReference type="Proteomes" id="UP001201812"/>
    </source>
</evidence>
<evidence type="ECO:0000256" key="7">
    <source>
        <dbReference type="ARBA" id="ARBA00023136"/>
    </source>
</evidence>
<comment type="similarity">
    <text evidence="2">Belongs to the PGAP2 family.</text>
</comment>
<evidence type="ECO:0000256" key="3">
    <source>
        <dbReference type="ARBA" id="ARBA00022502"/>
    </source>
</evidence>
<dbReference type="GO" id="GO:0000139">
    <property type="term" value="C:Golgi membrane"/>
    <property type="evidence" value="ECO:0007669"/>
    <property type="project" value="UniProtKB-SubCell"/>
</dbReference>
<feature type="transmembrane region" description="Helical" evidence="8">
    <location>
        <begin position="149"/>
        <end position="168"/>
    </location>
</feature>
<feature type="domain" description="CWH43-like N-terminal" evidence="9">
    <location>
        <begin position="32"/>
        <end position="129"/>
    </location>
</feature>
<keyword evidence="7 8" id="KW-0472">Membrane</keyword>
<evidence type="ECO:0000256" key="8">
    <source>
        <dbReference type="SAM" id="Phobius"/>
    </source>
</evidence>
<keyword evidence="3" id="KW-0337">GPI-anchor biosynthesis</keyword>
<evidence type="ECO:0000256" key="5">
    <source>
        <dbReference type="ARBA" id="ARBA00022989"/>
    </source>
</evidence>
<dbReference type="Pfam" id="PF10277">
    <property type="entry name" value="Frag1"/>
    <property type="match status" value="2"/>
</dbReference>
<dbReference type="PANTHER" id="PTHR12892">
    <property type="entry name" value="FGF RECEPTOR ACTIVATING PROTEIN 1"/>
    <property type="match status" value="1"/>
</dbReference>
<dbReference type="Proteomes" id="UP001201812">
    <property type="component" value="Unassembled WGS sequence"/>
</dbReference>
<feature type="domain" description="CWH43-like N-terminal" evidence="9">
    <location>
        <begin position="133"/>
        <end position="177"/>
    </location>
</feature>
<proteinExistence type="inferred from homology"/>
<comment type="caution">
    <text evidence="10">The sequence shown here is derived from an EMBL/GenBank/DDBJ whole genome shotgun (WGS) entry which is preliminary data.</text>
</comment>
<dbReference type="InterPro" id="IPR019402">
    <property type="entry name" value="CWH43_N"/>
</dbReference>
<reference evidence="10" key="1">
    <citation type="submission" date="2022-01" db="EMBL/GenBank/DDBJ databases">
        <title>Genome Sequence Resource for Two Populations of Ditylenchus destructor, the Migratory Endoparasitic Phytonematode.</title>
        <authorList>
            <person name="Zhang H."/>
            <person name="Lin R."/>
            <person name="Xie B."/>
        </authorList>
    </citation>
    <scope>NUCLEOTIDE SEQUENCE</scope>
    <source>
        <strain evidence="10">BazhouSP</strain>
    </source>
</reference>
<feature type="transmembrane region" description="Helical" evidence="8">
    <location>
        <begin position="110"/>
        <end position="129"/>
    </location>
</feature>
<dbReference type="InterPro" id="IPR039545">
    <property type="entry name" value="PGAP2"/>
</dbReference>
<keyword evidence="5 8" id="KW-1133">Transmembrane helix</keyword>
<feature type="transmembrane region" description="Helical" evidence="8">
    <location>
        <begin position="76"/>
        <end position="98"/>
    </location>
</feature>
<comment type="subcellular location">
    <subcellularLocation>
        <location evidence="1">Golgi apparatus membrane</location>
        <topology evidence="1">Multi-pass membrane protein</topology>
    </subcellularLocation>
</comment>
<keyword evidence="4 8" id="KW-0812">Transmembrane</keyword>
<accession>A0AAD4NM73</accession>
<dbReference type="GO" id="GO:0006506">
    <property type="term" value="P:GPI anchor biosynthetic process"/>
    <property type="evidence" value="ECO:0007669"/>
    <property type="project" value="UniProtKB-KW"/>
</dbReference>
<keyword evidence="6" id="KW-0333">Golgi apparatus</keyword>
<dbReference type="GO" id="GO:0005789">
    <property type="term" value="C:endoplasmic reticulum membrane"/>
    <property type="evidence" value="ECO:0007669"/>
    <property type="project" value="TreeGrafter"/>
</dbReference>
<dbReference type="AlphaFoldDB" id="A0AAD4NM73"/>
<keyword evidence="11" id="KW-1185">Reference proteome</keyword>
<evidence type="ECO:0000259" key="9">
    <source>
        <dbReference type="Pfam" id="PF10277"/>
    </source>
</evidence>
<evidence type="ECO:0000256" key="6">
    <source>
        <dbReference type="ARBA" id="ARBA00023034"/>
    </source>
</evidence>
<evidence type="ECO:0000256" key="1">
    <source>
        <dbReference type="ARBA" id="ARBA00004653"/>
    </source>
</evidence>
<protein>
    <submittedName>
        <fullName evidence="10">Frag1/DRAM/Sfk1 family domain-containing protein</fullName>
    </submittedName>
</protein>
<dbReference type="EMBL" id="JAKKPZ010000001">
    <property type="protein sequence ID" value="KAI1729069.1"/>
    <property type="molecule type" value="Genomic_DNA"/>
</dbReference>
<organism evidence="10 11">
    <name type="scientific">Ditylenchus destructor</name>
    <dbReference type="NCBI Taxonomy" id="166010"/>
    <lineage>
        <taxon>Eukaryota</taxon>
        <taxon>Metazoa</taxon>
        <taxon>Ecdysozoa</taxon>
        <taxon>Nematoda</taxon>
        <taxon>Chromadorea</taxon>
        <taxon>Rhabditida</taxon>
        <taxon>Tylenchina</taxon>
        <taxon>Tylenchomorpha</taxon>
        <taxon>Sphaerularioidea</taxon>
        <taxon>Anguinidae</taxon>
        <taxon>Anguininae</taxon>
        <taxon>Ditylenchus</taxon>
    </lineage>
</organism>
<evidence type="ECO:0000256" key="2">
    <source>
        <dbReference type="ARBA" id="ARBA00007414"/>
    </source>
</evidence>
<dbReference type="PANTHER" id="PTHR12892:SF11">
    <property type="entry name" value="POST-GPI ATTACHMENT TO PROTEINS FACTOR 2"/>
    <property type="match status" value="1"/>
</dbReference>
<evidence type="ECO:0000256" key="4">
    <source>
        <dbReference type="ARBA" id="ARBA00022692"/>
    </source>
</evidence>
<sequence>MVLGEDELLTVPFKSFVYIVSGLPFSALHPIRPERYIWRLLVSIHGGPRIVLAFAFKNFLISSPLIPFSSIGWFNWPCYVACFFHLAEIIFLLLLTSISSLDDYFLHKTSFIGFIVCGLTHMFLSTWLFDHSVLALYFFYRHNRYCEPGVYTIFALCEYAVVIFNILFHSTLYYDFHSRSVSFISSSSTYQYEALPMHYNEKRT</sequence>